<reference evidence="1 2" key="1">
    <citation type="journal article" date="2015" name="Genome Announc.">
        <title>Expanding the biotechnology potential of lactobacilli through comparative genomics of 213 strains and associated genera.</title>
        <authorList>
            <person name="Sun Z."/>
            <person name="Harris H.M."/>
            <person name="McCann A."/>
            <person name="Guo C."/>
            <person name="Argimon S."/>
            <person name="Zhang W."/>
            <person name="Yang X."/>
            <person name="Jeffery I.B."/>
            <person name="Cooney J.C."/>
            <person name="Kagawa T.F."/>
            <person name="Liu W."/>
            <person name="Song Y."/>
            <person name="Salvetti E."/>
            <person name="Wrobel A."/>
            <person name="Rasinkangas P."/>
            <person name="Parkhill J."/>
            <person name="Rea M.C."/>
            <person name="O'Sullivan O."/>
            <person name="Ritari J."/>
            <person name="Douillard F.P."/>
            <person name="Paul Ross R."/>
            <person name="Yang R."/>
            <person name="Briner A.E."/>
            <person name="Felis G.E."/>
            <person name="de Vos W.M."/>
            <person name="Barrangou R."/>
            <person name="Klaenhammer T.R."/>
            <person name="Caufield P.W."/>
            <person name="Cui Y."/>
            <person name="Zhang H."/>
            <person name="O'Toole P.W."/>
        </authorList>
    </citation>
    <scope>NUCLEOTIDE SEQUENCE [LARGE SCALE GENOMIC DNA]</scope>
    <source>
        <strain evidence="1 2">DSM 6035</strain>
    </source>
</reference>
<name>A0A0R1X7R8_9LACO</name>
<organism evidence="1 2">
    <name type="scientific">Limosilactobacillus panis DSM 6035</name>
    <dbReference type="NCBI Taxonomy" id="1423782"/>
    <lineage>
        <taxon>Bacteria</taxon>
        <taxon>Bacillati</taxon>
        <taxon>Bacillota</taxon>
        <taxon>Bacilli</taxon>
        <taxon>Lactobacillales</taxon>
        <taxon>Lactobacillaceae</taxon>
        <taxon>Limosilactobacillus</taxon>
    </lineage>
</organism>
<gene>
    <name evidence="1" type="ORF">FD32_GL000516</name>
</gene>
<sequence length="119" mass="14176">MMTTSRNRINEQQFWRQFRQEWRYAQVQTQVNHYGTDIHYAKEKGAISFICNYRQRLVKIPATIQVMDFDDIEIKADGYVCPQTKVFHSATEHCDYRLTIQMARGEYDVKRERCVCNGG</sequence>
<evidence type="ECO:0000313" key="1">
    <source>
        <dbReference type="EMBL" id="KRM26184.1"/>
    </source>
</evidence>
<accession>A0A0R1X7R8</accession>
<keyword evidence="2" id="KW-1185">Reference proteome</keyword>
<proteinExistence type="predicted"/>
<protein>
    <submittedName>
        <fullName evidence="1">Uncharacterized protein</fullName>
    </submittedName>
</protein>
<dbReference type="AlphaFoldDB" id="A0A0R1X7R8"/>
<dbReference type="Proteomes" id="UP000051412">
    <property type="component" value="Unassembled WGS sequence"/>
</dbReference>
<dbReference type="EMBL" id="AZGM01000093">
    <property type="protein sequence ID" value="KRM26184.1"/>
    <property type="molecule type" value="Genomic_DNA"/>
</dbReference>
<dbReference type="STRING" id="1423782.FD32_GL000516"/>
<evidence type="ECO:0000313" key="2">
    <source>
        <dbReference type="Proteomes" id="UP000051412"/>
    </source>
</evidence>
<comment type="caution">
    <text evidence="1">The sequence shown here is derived from an EMBL/GenBank/DDBJ whole genome shotgun (WGS) entry which is preliminary data.</text>
</comment>
<dbReference type="PATRIC" id="fig|1423782.4.peg.529"/>